<feature type="region of interest" description="Disordered" evidence="6">
    <location>
        <begin position="1"/>
        <end position="33"/>
    </location>
</feature>
<dbReference type="GO" id="GO:0008360">
    <property type="term" value="P:regulation of cell shape"/>
    <property type="evidence" value="ECO:0007669"/>
    <property type="project" value="TreeGrafter"/>
</dbReference>
<feature type="region of interest" description="Disordered" evidence="6">
    <location>
        <begin position="569"/>
        <end position="612"/>
    </location>
</feature>
<keyword evidence="3 4" id="KW-0103">Bromodomain</keyword>
<feature type="compositionally biased region" description="Basic residues" evidence="6">
    <location>
        <begin position="947"/>
        <end position="959"/>
    </location>
</feature>
<dbReference type="GO" id="GO:0005634">
    <property type="term" value="C:nucleus"/>
    <property type="evidence" value="ECO:0007669"/>
    <property type="project" value="TreeGrafter"/>
</dbReference>
<feature type="repeat" description="WD" evidence="5">
    <location>
        <begin position="669"/>
        <end position="711"/>
    </location>
</feature>
<dbReference type="PROSITE" id="PS00678">
    <property type="entry name" value="WD_REPEATS_1"/>
    <property type="match status" value="2"/>
</dbReference>
<evidence type="ECO:0000256" key="1">
    <source>
        <dbReference type="ARBA" id="ARBA00022574"/>
    </source>
</evidence>
<name>A0A507D7J2_9FUNG</name>
<dbReference type="GO" id="GO:0007010">
    <property type="term" value="P:cytoskeleton organization"/>
    <property type="evidence" value="ECO:0007669"/>
    <property type="project" value="TreeGrafter"/>
</dbReference>
<feature type="compositionally biased region" description="Basic and acidic residues" evidence="6">
    <location>
        <begin position="915"/>
        <end position="929"/>
    </location>
</feature>
<feature type="compositionally biased region" description="Basic and acidic residues" evidence="6">
    <location>
        <begin position="869"/>
        <end position="878"/>
    </location>
</feature>
<feature type="repeat" description="WD" evidence="5">
    <location>
        <begin position="244"/>
        <end position="279"/>
    </location>
</feature>
<dbReference type="GO" id="GO:0006357">
    <property type="term" value="P:regulation of transcription by RNA polymerase II"/>
    <property type="evidence" value="ECO:0007669"/>
    <property type="project" value="TreeGrafter"/>
</dbReference>
<dbReference type="InterPro" id="IPR001487">
    <property type="entry name" value="Bromodomain"/>
</dbReference>
<dbReference type="PROSITE" id="PS50294">
    <property type="entry name" value="WD_REPEATS_REGION"/>
    <property type="match status" value="4"/>
</dbReference>
<feature type="compositionally biased region" description="Acidic residues" evidence="6">
    <location>
        <begin position="1046"/>
        <end position="1061"/>
    </location>
</feature>
<keyword evidence="2" id="KW-0677">Repeat</keyword>
<dbReference type="PANTHER" id="PTHR16266:SF17">
    <property type="entry name" value="BRWD3"/>
    <property type="match status" value="1"/>
</dbReference>
<evidence type="ECO:0000256" key="2">
    <source>
        <dbReference type="ARBA" id="ARBA00022737"/>
    </source>
</evidence>
<dbReference type="Pfam" id="PF00439">
    <property type="entry name" value="Bromodomain"/>
    <property type="match status" value="1"/>
</dbReference>
<organism evidence="8 9">
    <name type="scientific">Synchytrium endobioticum</name>
    <dbReference type="NCBI Taxonomy" id="286115"/>
    <lineage>
        <taxon>Eukaryota</taxon>
        <taxon>Fungi</taxon>
        <taxon>Fungi incertae sedis</taxon>
        <taxon>Chytridiomycota</taxon>
        <taxon>Chytridiomycota incertae sedis</taxon>
        <taxon>Chytridiomycetes</taxon>
        <taxon>Synchytriales</taxon>
        <taxon>Synchytriaceae</taxon>
        <taxon>Synchytrium</taxon>
    </lineage>
</organism>
<comment type="caution">
    <text evidence="8">The sequence shown here is derived from an EMBL/GenBank/DDBJ whole genome shotgun (WGS) entry which is preliminary data.</text>
</comment>
<dbReference type="EMBL" id="QEAN01000117">
    <property type="protein sequence ID" value="TPX47381.1"/>
    <property type="molecule type" value="Genomic_DNA"/>
</dbReference>
<dbReference type="GO" id="GO:0006325">
    <property type="term" value="P:chromatin organization"/>
    <property type="evidence" value="ECO:0007669"/>
    <property type="project" value="UniProtKB-ARBA"/>
</dbReference>
<dbReference type="PRINTS" id="PR00320">
    <property type="entry name" value="GPROTEINBRPT"/>
</dbReference>
<dbReference type="Pfam" id="PF25437">
    <property type="entry name" value="BRWD1_N"/>
    <property type="match status" value="1"/>
</dbReference>
<dbReference type="InterPro" id="IPR036322">
    <property type="entry name" value="WD40_repeat_dom_sf"/>
</dbReference>
<dbReference type="PROSITE" id="PS50082">
    <property type="entry name" value="WD_REPEATS_2"/>
    <property type="match status" value="4"/>
</dbReference>
<evidence type="ECO:0000256" key="6">
    <source>
        <dbReference type="SAM" id="MobiDB-lite"/>
    </source>
</evidence>
<dbReference type="Gene3D" id="2.130.10.10">
    <property type="entry name" value="YVTN repeat-like/Quinoprotein amine dehydrogenase"/>
    <property type="match status" value="2"/>
</dbReference>
<keyword evidence="1 5" id="KW-0853">WD repeat</keyword>
<feature type="compositionally biased region" description="Polar residues" evidence="6">
    <location>
        <begin position="962"/>
        <end position="974"/>
    </location>
</feature>
<keyword evidence="9" id="KW-1185">Reference proteome</keyword>
<dbReference type="SMART" id="SM00297">
    <property type="entry name" value="BROMO"/>
    <property type="match status" value="1"/>
</dbReference>
<evidence type="ECO:0000256" key="3">
    <source>
        <dbReference type="ARBA" id="ARBA00023117"/>
    </source>
</evidence>
<dbReference type="InterPro" id="IPR057452">
    <property type="entry name" value="BRWD/PHIP_N"/>
</dbReference>
<dbReference type="SUPFAM" id="SSF47370">
    <property type="entry name" value="Bromodomain"/>
    <property type="match status" value="1"/>
</dbReference>
<dbReference type="PANTHER" id="PTHR16266">
    <property type="entry name" value="WD REPEAT DOMAIN 9"/>
    <property type="match status" value="1"/>
</dbReference>
<feature type="region of interest" description="Disordered" evidence="6">
    <location>
        <begin position="1485"/>
        <end position="1520"/>
    </location>
</feature>
<feature type="compositionally biased region" description="Acidic residues" evidence="6">
    <location>
        <begin position="1507"/>
        <end position="1520"/>
    </location>
</feature>
<dbReference type="InterPro" id="IPR052060">
    <property type="entry name" value="Bromo_WD_repeat"/>
</dbReference>
<dbReference type="SUPFAM" id="SSF50978">
    <property type="entry name" value="WD40 repeat-like"/>
    <property type="match status" value="1"/>
</dbReference>
<dbReference type="Proteomes" id="UP000317494">
    <property type="component" value="Unassembled WGS sequence"/>
</dbReference>
<feature type="region of interest" description="Disordered" evidence="6">
    <location>
        <begin position="941"/>
        <end position="981"/>
    </location>
</feature>
<evidence type="ECO:0000256" key="5">
    <source>
        <dbReference type="PROSITE-ProRule" id="PRU00221"/>
    </source>
</evidence>
<reference evidence="8 9" key="1">
    <citation type="journal article" date="2019" name="Sci. Rep.">
        <title>Comparative genomics of chytrid fungi reveal insights into the obligate biotrophic and pathogenic lifestyle of Synchytrium endobioticum.</title>
        <authorList>
            <person name="van de Vossenberg B.T.L.H."/>
            <person name="Warris S."/>
            <person name="Nguyen H.D.T."/>
            <person name="van Gent-Pelzer M.P.E."/>
            <person name="Joly D.L."/>
            <person name="van de Geest H.C."/>
            <person name="Bonants P.J.M."/>
            <person name="Smith D.S."/>
            <person name="Levesque C.A."/>
            <person name="van der Lee T.A.J."/>
        </authorList>
    </citation>
    <scope>NUCLEOTIDE SEQUENCE [LARGE SCALE GENOMIC DNA]</scope>
    <source>
        <strain evidence="8 9">MB42</strain>
    </source>
</reference>
<feature type="repeat" description="WD" evidence="5">
    <location>
        <begin position="402"/>
        <end position="443"/>
    </location>
</feature>
<dbReference type="Pfam" id="PF00400">
    <property type="entry name" value="WD40"/>
    <property type="match status" value="4"/>
</dbReference>
<dbReference type="InterPro" id="IPR001680">
    <property type="entry name" value="WD40_rpt"/>
</dbReference>
<dbReference type="PROSITE" id="PS50014">
    <property type="entry name" value="BROMODOMAIN_2"/>
    <property type="match status" value="1"/>
</dbReference>
<dbReference type="InterPro" id="IPR036427">
    <property type="entry name" value="Bromodomain-like_sf"/>
</dbReference>
<gene>
    <name evidence="8" type="ORF">SeMB42_g03341</name>
</gene>
<feature type="compositionally biased region" description="Acidic residues" evidence="6">
    <location>
        <begin position="892"/>
        <end position="906"/>
    </location>
</feature>
<feature type="region of interest" description="Disordered" evidence="6">
    <location>
        <begin position="997"/>
        <end position="1072"/>
    </location>
</feature>
<dbReference type="InterPro" id="IPR019775">
    <property type="entry name" value="WD40_repeat_CS"/>
</dbReference>
<evidence type="ECO:0000259" key="7">
    <source>
        <dbReference type="PROSITE" id="PS50014"/>
    </source>
</evidence>
<proteinExistence type="predicted"/>
<dbReference type="VEuPathDB" id="FungiDB:SeMB42_g03341"/>
<protein>
    <recommendedName>
        <fullName evidence="7">Bromo domain-containing protein</fullName>
    </recommendedName>
</protein>
<sequence length="1641" mass="184332">MSDMPPAPSSSTNGLHSAATTTALSPPTDHDSPTVREEDILYIVARYLSASPFQTTFNTLLHEIQLHQHKVLPNRIDWAGRPHALTYHELNARYNHIPNHHLHHLLSRLVERENESRHAHRQNRLVHVEKKVLGIGRAAMTRHASRESRQVLDGILGADSGRRILNPGMMEIGTKWTARHISVFKNTFRKLISVKGHLVPVYSCLFDRSGLRFFTGGDDQLVKVWDTETGWLVHTIRGHRTLLETGHHGVIQDMAVNEDNTVLATASSDKTVRLWDMDTFQPLGLLRPEKQISLIAFSPSHLEETKCLIVIGHDTKVRVYMWDQTRQKYRDQPIELDCGQGPRDKVTSLSFNRTGTQFVTGTDSGAIYVHSVLPADLAALRIGNEGGRLLHEEPTPKLLVKMDAHRGRLTDVMFGHHGDNIASGGKDGFLRLWSFNETTNSWKNTPVNLRDLAKEEEEKKKRLQGNYTRPIHAPLPPVVVESVDSGRLPIPNQQAVPRIPPMPPIPSSITVPDVSTGMEDVRLDGLETPNPTTNPAIFGHHASFDLPSRSFYGGGADPSGVAFREARLPIPPTSSPMARSPLRTNTSPNANNMNHPDGASMEALQSSPPHPTTTVAVAAAAAPPSTHAQKPLEVSCLLWTLDDSFVIVSSSDHVLRVIEAKSGNVLHSLHSHSCEVFALDCHPKLSNIIASGSYDGSVIIWDIIHGKELARFIADDGITCCKFSTDGYKLIACDITGVIHIFGLSDCVQSYKDTPQAPGLQAFEYEFHLIREDQLGGLVDEQTQLPASVIEDTQLVLLDLNLTTYPEYERVKRWIRKPVVMDQVMLQRDRMEKQVLFELERDKLLRRYNVQPQLIKVDKPKLQKMRRKPQSDADDITKQPEWNVPVYKLPDEDADDEDFNEEEGGDDSTSQATTHDSDPGYELRDREVRDNFVIEDDEYTLGSSRSARTRSRKSPRKMATRFTRSSRQANGSSSIRHKLRRRRTNRNYAEIGIDDDAIVLDDEEEDDYDNNETTEESDVSHYGDEEEVPLARPNRLGVRRKIIPDSSDDDDDDDDDDEGDEVTQRVPPNPLVIEQSDWVAQTKPREGAYVPQIHDRIAIIHEGQLEFSEIALDRFGETARQPFSVTIRKPPMPLGFTFGLIEEVRWHPYNPLICTIKVLIHSPRAESQDIAPAWETLTASTSGKSGSRLFSWFDYQGPEFVLLYSQFRSGVGRAFEHDDDVWAMYDGGWFAGRVVEVKDNTVWKKYKVAWDNLDDAPEDFSPWELELRDDGEENHGSKVLDNGSYLDACERMSPQCRDAIMELLEGVDANIKAFFDQAVDYQQYDNYLNVVAYPIWLALIKQRLLNDFYRRTEAVAWDVEQMAKNAEDYNDKKSLIWELAHTNLRELAFAIESIAAHFNSPRNQESATKVLTREIKPGVANEEADGVASDMDVDVDTDHGNSAVKSGFAADDVGVSAVKHDHDEVQEAEFTDTFSVVLRSSSKAKARKASPLRGGRARKKAKTADTGFDEQSPESDSDDVDVDVDVVVKPIPAASGPLTSWKKVMKKFYPDWGMLDSSMPEFVKKLLVELELKPTSVGGKGEWGIPESLHGYLIYRLSDTYGCWNDDPIDVYRKPSKSAGRKPAGTSAVISSRLRRREEGV</sequence>
<dbReference type="InterPro" id="IPR015943">
    <property type="entry name" value="WD40/YVTN_repeat-like_dom_sf"/>
</dbReference>
<feature type="domain" description="Bromo" evidence="7">
    <location>
        <begin position="1315"/>
        <end position="1377"/>
    </location>
</feature>
<feature type="region of interest" description="Disordered" evidence="6">
    <location>
        <begin position="859"/>
        <end position="929"/>
    </location>
</feature>
<accession>A0A507D7J2</accession>
<feature type="region of interest" description="Disordered" evidence="6">
    <location>
        <begin position="1614"/>
        <end position="1641"/>
    </location>
</feature>
<feature type="compositionally biased region" description="Acidic residues" evidence="6">
    <location>
        <begin position="997"/>
        <end position="1017"/>
    </location>
</feature>
<dbReference type="SMART" id="SM00320">
    <property type="entry name" value="WD40"/>
    <property type="match status" value="8"/>
</dbReference>
<evidence type="ECO:0000313" key="8">
    <source>
        <dbReference type="EMBL" id="TPX47381.1"/>
    </source>
</evidence>
<feature type="compositionally biased region" description="Basic residues" evidence="6">
    <location>
        <begin position="1485"/>
        <end position="1501"/>
    </location>
</feature>
<evidence type="ECO:0000313" key="9">
    <source>
        <dbReference type="Proteomes" id="UP000317494"/>
    </source>
</evidence>
<feature type="compositionally biased region" description="Polar residues" evidence="6">
    <location>
        <begin position="582"/>
        <end position="594"/>
    </location>
</feature>
<feature type="repeat" description="WD" evidence="5">
    <location>
        <begin position="194"/>
        <end position="235"/>
    </location>
</feature>
<dbReference type="STRING" id="286115.A0A507D7J2"/>
<dbReference type="InterPro" id="IPR020472">
    <property type="entry name" value="WD40_PAC1"/>
</dbReference>
<evidence type="ECO:0000256" key="4">
    <source>
        <dbReference type="PROSITE-ProRule" id="PRU00035"/>
    </source>
</evidence>
<dbReference type="Gene3D" id="1.20.920.10">
    <property type="entry name" value="Bromodomain-like"/>
    <property type="match status" value="1"/>
</dbReference>